<keyword evidence="2" id="KW-1185">Reference proteome</keyword>
<evidence type="ECO:0000313" key="1">
    <source>
        <dbReference type="EMBL" id="KAF3692528.1"/>
    </source>
</evidence>
<protein>
    <submittedName>
        <fullName evidence="1">Uncharacterized protein</fullName>
    </submittedName>
</protein>
<proteinExistence type="predicted"/>
<organism evidence="1 2">
    <name type="scientific">Channa argus</name>
    <name type="common">Northern snakehead</name>
    <name type="synonym">Ophicephalus argus</name>
    <dbReference type="NCBI Taxonomy" id="215402"/>
    <lineage>
        <taxon>Eukaryota</taxon>
        <taxon>Metazoa</taxon>
        <taxon>Chordata</taxon>
        <taxon>Craniata</taxon>
        <taxon>Vertebrata</taxon>
        <taxon>Euteleostomi</taxon>
        <taxon>Actinopterygii</taxon>
        <taxon>Neopterygii</taxon>
        <taxon>Teleostei</taxon>
        <taxon>Neoteleostei</taxon>
        <taxon>Acanthomorphata</taxon>
        <taxon>Anabantaria</taxon>
        <taxon>Anabantiformes</taxon>
        <taxon>Channoidei</taxon>
        <taxon>Channidae</taxon>
        <taxon>Channa</taxon>
    </lineage>
</organism>
<gene>
    <name evidence="1" type="ORF">EXN66_Car008204</name>
</gene>
<name>A0A6G1PRC5_CHAAH</name>
<accession>A0A6G1PRC5</accession>
<dbReference type="Proteomes" id="UP000503349">
    <property type="component" value="Chromosome 8"/>
</dbReference>
<dbReference type="EMBL" id="CM015719">
    <property type="protein sequence ID" value="KAF3692528.1"/>
    <property type="molecule type" value="Genomic_DNA"/>
</dbReference>
<evidence type="ECO:0000313" key="2">
    <source>
        <dbReference type="Proteomes" id="UP000503349"/>
    </source>
</evidence>
<reference evidence="2" key="2">
    <citation type="submission" date="2019-02" db="EMBL/GenBank/DDBJ databases">
        <title>Opniocepnalus argus Var Kimnra genome.</title>
        <authorList>
            <person name="Zhou C."/>
            <person name="Xiao S."/>
        </authorList>
    </citation>
    <scope>NUCLEOTIDE SEQUENCE [LARGE SCALE GENOMIC DNA]</scope>
</reference>
<sequence length="53" mass="6160">MLEDKHESRSYQDLAESFYLGPSLPGHTQYTLPRSFYDKQPKGLIAIDGWRDT</sequence>
<dbReference type="AlphaFoldDB" id="A0A6G1PRC5"/>
<reference evidence="1 2" key="1">
    <citation type="submission" date="2019-02" db="EMBL/GenBank/DDBJ databases">
        <title>Opniocepnalus argus genome.</title>
        <authorList>
            <person name="Zhou C."/>
            <person name="Xiao S."/>
        </authorList>
    </citation>
    <scope>NUCLEOTIDE SEQUENCE [LARGE SCALE GENOMIC DNA]</scope>
    <source>
        <strain evidence="1">OARG1902GOOAL</strain>
        <tissue evidence="1">Muscle</tissue>
    </source>
</reference>